<accession>R8BVD6</accession>
<evidence type="ECO:0000256" key="3">
    <source>
        <dbReference type="ARBA" id="ARBA00022723"/>
    </source>
</evidence>
<dbReference type="Pfam" id="PF00067">
    <property type="entry name" value="p450"/>
    <property type="match status" value="1"/>
</dbReference>
<dbReference type="GO" id="GO:0004497">
    <property type="term" value="F:monooxygenase activity"/>
    <property type="evidence" value="ECO:0007669"/>
    <property type="project" value="InterPro"/>
</dbReference>
<proteinExistence type="inferred from homology"/>
<evidence type="ECO:0000313" key="8">
    <source>
        <dbReference type="Proteomes" id="UP000014074"/>
    </source>
</evidence>
<gene>
    <name evidence="7" type="ORF">UCRPA7_1121</name>
</gene>
<reference evidence="8" key="1">
    <citation type="journal article" date="2013" name="Genome Announc.">
        <title>Draft genome sequence of the ascomycete Phaeoacremonium aleophilum strain UCR-PA7, a causal agent of the esca disease complex in grapevines.</title>
        <authorList>
            <person name="Blanco-Ulate B."/>
            <person name="Rolshausen P."/>
            <person name="Cantu D."/>
        </authorList>
    </citation>
    <scope>NUCLEOTIDE SEQUENCE [LARGE SCALE GENOMIC DNA]</scope>
    <source>
        <strain evidence="8">UCR-PA7</strain>
    </source>
</reference>
<feature type="binding site" description="axial binding residue" evidence="5">
    <location>
        <position position="472"/>
    </location>
    <ligand>
        <name>heme</name>
        <dbReference type="ChEBI" id="CHEBI:30413"/>
    </ligand>
    <ligandPart>
        <name>Fe</name>
        <dbReference type="ChEBI" id="CHEBI:18248"/>
    </ligandPart>
</feature>
<keyword evidence="6" id="KW-0812">Transmembrane</keyword>
<evidence type="ECO:0000256" key="5">
    <source>
        <dbReference type="PIRSR" id="PIRSR602401-1"/>
    </source>
</evidence>
<dbReference type="Proteomes" id="UP000014074">
    <property type="component" value="Unassembled WGS sequence"/>
</dbReference>
<protein>
    <submittedName>
        <fullName evidence="7">Putative cytochrome p450 protein</fullName>
    </submittedName>
</protein>
<evidence type="ECO:0000256" key="2">
    <source>
        <dbReference type="ARBA" id="ARBA00022617"/>
    </source>
</evidence>
<evidence type="ECO:0000256" key="6">
    <source>
        <dbReference type="SAM" id="Phobius"/>
    </source>
</evidence>
<organism evidence="7 8">
    <name type="scientific">Phaeoacremonium minimum (strain UCR-PA7)</name>
    <name type="common">Esca disease fungus</name>
    <name type="synonym">Togninia minima</name>
    <dbReference type="NCBI Taxonomy" id="1286976"/>
    <lineage>
        <taxon>Eukaryota</taxon>
        <taxon>Fungi</taxon>
        <taxon>Dikarya</taxon>
        <taxon>Ascomycota</taxon>
        <taxon>Pezizomycotina</taxon>
        <taxon>Sordariomycetes</taxon>
        <taxon>Sordariomycetidae</taxon>
        <taxon>Togniniales</taxon>
        <taxon>Togniniaceae</taxon>
        <taxon>Phaeoacremonium</taxon>
    </lineage>
</organism>
<name>R8BVD6_PHAM7</name>
<dbReference type="RefSeq" id="XP_007911899.1">
    <property type="nucleotide sequence ID" value="XM_007913708.1"/>
</dbReference>
<dbReference type="OrthoDB" id="1470350at2759"/>
<dbReference type="eggNOG" id="KOG0157">
    <property type="taxonomic scope" value="Eukaryota"/>
</dbReference>
<keyword evidence="6" id="KW-0472">Membrane</keyword>
<dbReference type="HOGENOM" id="CLU_001570_5_11_1"/>
<evidence type="ECO:0000256" key="4">
    <source>
        <dbReference type="ARBA" id="ARBA00023004"/>
    </source>
</evidence>
<keyword evidence="2 5" id="KW-0349">Heme</keyword>
<sequence>MDYSKSTILARLASFDTLKVIVGLYIAQVIAVKAYWLFIYPYYVSPLRHLPGPKDHHFLIGQAINQFKSGSPNEPYVSWMRRWPTASMIRYFTFGNSDALLVTSLAAHREILQTKCYSFEKPEFFRRLIADIVGVGIVFAAGEEHKRQRKFLGALFSVANIKAMVPMFQDKARELTALFEHAIEEDGGVVELVSTYSKIMLDIMGVFALGKELNNLRSASGSSFHDCYHEVFEPDAMGQVLVAINAFIPIRSWLPLKANKRFVHANAIVHGELGSIVKQRIAEIGERRKRGLEDNSVGVKDLLTYMVEDKYYASDEDRWTEEDILNQVLTFMAAGHETTASSLVWMTYVFTQYPEITKRLRQEVQELLRRTPNPDYIDIENLPHLNNFTRELLRWQCPAVSAPREAVEDVIIQGVHIPKGTTVVMMPAVVQHNPTIWGDDCDVFNPDRWDRLDGESADSHAYAAFMQGPRMCIGKVMTVVEFKAILIEVLSKFEFEVIDTGKVELLNPSPLLRPKGGLKVRVKRL</sequence>
<dbReference type="InterPro" id="IPR002401">
    <property type="entry name" value="Cyt_P450_E_grp-I"/>
</dbReference>
<dbReference type="GO" id="GO:0020037">
    <property type="term" value="F:heme binding"/>
    <property type="evidence" value="ECO:0007669"/>
    <property type="project" value="InterPro"/>
</dbReference>
<dbReference type="SUPFAM" id="SSF48264">
    <property type="entry name" value="Cytochrome P450"/>
    <property type="match status" value="1"/>
</dbReference>
<keyword evidence="3 5" id="KW-0479">Metal-binding</keyword>
<comment type="similarity">
    <text evidence="1">Belongs to the cytochrome P450 family.</text>
</comment>
<evidence type="ECO:0000313" key="7">
    <source>
        <dbReference type="EMBL" id="EOO03317.1"/>
    </source>
</evidence>
<dbReference type="PANTHER" id="PTHR24305:SF166">
    <property type="entry name" value="CYTOCHROME P450 12A4, MITOCHONDRIAL-RELATED"/>
    <property type="match status" value="1"/>
</dbReference>
<dbReference type="GO" id="GO:0016705">
    <property type="term" value="F:oxidoreductase activity, acting on paired donors, with incorporation or reduction of molecular oxygen"/>
    <property type="evidence" value="ECO:0007669"/>
    <property type="project" value="InterPro"/>
</dbReference>
<comment type="cofactor">
    <cofactor evidence="5">
        <name>heme</name>
        <dbReference type="ChEBI" id="CHEBI:30413"/>
    </cofactor>
</comment>
<keyword evidence="4 5" id="KW-0408">Iron</keyword>
<dbReference type="GO" id="GO:0005506">
    <property type="term" value="F:iron ion binding"/>
    <property type="evidence" value="ECO:0007669"/>
    <property type="project" value="InterPro"/>
</dbReference>
<keyword evidence="8" id="KW-1185">Reference proteome</keyword>
<keyword evidence="6" id="KW-1133">Transmembrane helix</keyword>
<dbReference type="InterPro" id="IPR036396">
    <property type="entry name" value="Cyt_P450_sf"/>
</dbReference>
<dbReference type="InterPro" id="IPR001128">
    <property type="entry name" value="Cyt_P450"/>
</dbReference>
<evidence type="ECO:0000256" key="1">
    <source>
        <dbReference type="ARBA" id="ARBA00010617"/>
    </source>
</evidence>
<feature type="transmembrane region" description="Helical" evidence="6">
    <location>
        <begin position="20"/>
        <end position="43"/>
    </location>
</feature>
<dbReference type="PRINTS" id="PR00463">
    <property type="entry name" value="EP450I"/>
</dbReference>
<dbReference type="InterPro" id="IPR050121">
    <property type="entry name" value="Cytochrome_P450_monoxygenase"/>
</dbReference>
<dbReference type="EMBL" id="KB932835">
    <property type="protein sequence ID" value="EOO03317.1"/>
    <property type="molecule type" value="Genomic_DNA"/>
</dbReference>
<dbReference type="GeneID" id="19321241"/>
<dbReference type="AlphaFoldDB" id="R8BVD6"/>
<dbReference type="KEGG" id="tmn:UCRPA7_1121"/>
<dbReference type="Gene3D" id="1.10.630.10">
    <property type="entry name" value="Cytochrome P450"/>
    <property type="match status" value="1"/>
</dbReference>
<dbReference type="PANTHER" id="PTHR24305">
    <property type="entry name" value="CYTOCHROME P450"/>
    <property type="match status" value="1"/>
</dbReference>